<dbReference type="EMBL" id="JACEIK010001049">
    <property type="protein sequence ID" value="MCD7465434.1"/>
    <property type="molecule type" value="Genomic_DNA"/>
</dbReference>
<keyword evidence="1" id="KW-0472">Membrane</keyword>
<feature type="transmembrane region" description="Helical" evidence="1">
    <location>
        <begin position="20"/>
        <end position="39"/>
    </location>
</feature>
<reference evidence="2 3" key="1">
    <citation type="journal article" date="2021" name="BMC Genomics">
        <title>Datura genome reveals duplications of psychoactive alkaloid biosynthetic genes and high mutation rate following tissue culture.</title>
        <authorList>
            <person name="Rajewski A."/>
            <person name="Carter-House D."/>
            <person name="Stajich J."/>
            <person name="Litt A."/>
        </authorList>
    </citation>
    <scope>NUCLEOTIDE SEQUENCE [LARGE SCALE GENOMIC DNA]</scope>
    <source>
        <strain evidence="2">AR-01</strain>
    </source>
</reference>
<keyword evidence="3" id="KW-1185">Reference proteome</keyword>
<sequence length="83" mass="8733">SLDMAPQRSRDINSLEGWHHSLAGCAVGVIWGVGWCGMIDRVHSRIICIDRASGVEDIVGSSTLSFLCARVSVGCRASTGGTS</sequence>
<comment type="caution">
    <text evidence="2">The sequence shown here is derived from an EMBL/GenBank/DDBJ whole genome shotgun (WGS) entry which is preliminary data.</text>
</comment>
<evidence type="ECO:0000313" key="2">
    <source>
        <dbReference type="EMBL" id="MCD7465434.1"/>
    </source>
</evidence>
<keyword evidence="1" id="KW-0812">Transmembrane</keyword>
<accession>A0ABS8T260</accession>
<name>A0ABS8T260_DATST</name>
<feature type="non-terminal residue" evidence="2">
    <location>
        <position position="1"/>
    </location>
</feature>
<protein>
    <submittedName>
        <fullName evidence="2">Uncharacterized protein</fullName>
    </submittedName>
</protein>
<organism evidence="2 3">
    <name type="scientific">Datura stramonium</name>
    <name type="common">Jimsonweed</name>
    <name type="synonym">Common thornapple</name>
    <dbReference type="NCBI Taxonomy" id="4076"/>
    <lineage>
        <taxon>Eukaryota</taxon>
        <taxon>Viridiplantae</taxon>
        <taxon>Streptophyta</taxon>
        <taxon>Embryophyta</taxon>
        <taxon>Tracheophyta</taxon>
        <taxon>Spermatophyta</taxon>
        <taxon>Magnoliopsida</taxon>
        <taxon>eudicotyledons</taxon>
        <taxon>Gunneridae</taxon>
        <taxon>Pentapetalae</taxon>
        <taxon>asterids</taxon>
        <taxon>lamiids</taxon>
        <taxon>Solanales</taxon>
        <taxon>Solanaceae</taxon>
        <taxon>Solanoideae</taxon>
        <taxon>Datureae</taxon>
        <taxon>Datura</taxon>
    </lineage>
</organism>
<keyword evidence="1" id="KW-1133">Transmembrane helix</keyword>
<gene>
    <name evidence="2" type="ORF">HAX54_001280</name>
</gene>
<evidence type="ECO:0000256" key="1">
    <source>
        <dbReference type="SAM" id="Phobius"/>
    </source>
</evidence>
<feature type="non-terminal residue" evidence="2">
    <location>
        <position position="83"/>
    </location>
</feature>
<evidence type="ECO:0000313" key="3">
    <source>
        <dbReference type="Proteomes" id="UP000823775"/>
    </source>
</evidence>
<dbReference type="Proteomes" id="UP000823775">
    <property type="component" value="Unassembled WGS sequence"/>
</dbReference>
<proteinExistence type="predicted"/>